<accession>A0A835XIC3</accession>
<protein>
    <submittedName>
        <fullName evidence="8">Uncharacterized protein</fullName>
    </submittedName>
</protein>
<keyword evidence="5" id="KW-1133">Transmembrane helix</keyword>
<dbReference type="PANTHER" id="PTHR23033">
    <property type="entry name" value="BETA1,3-GALACTOSYLTRANSFERASE"/>
    <property type="match status" value="1"/>
</dbReference>
<dbReference type="Gene3D" id="3.90.550.50">
    <property type="match status" value="1"/>
</dbReference>
<comment type="caution">
    <text evidence="8">The sequence shown here is derived from an EMBL/GenBank/DDBJ whole genome shotgun (WGS) entry which is preliminary data.</text>
</comment>
<feature type="compositionally biased region" description="Low complexity" evidence="7">
    <location>
        <begin position="472"/>
        <end position="481"/>
    </location>
</feature>
<evidence type="ECO:0000256" key="5">
    <source>
        <dbReference type="ARBA" id="ARBA00022989"/>
    </source>
</evidence>
<dbReference type="GO" id="GO:0016020">
    <property type="term" value="C:membrane"/>
    <property type="evidence" value="ECO:0007669"/>
    <property type="project" value="UniProtKB-SubCell"/>
</dbReference>
<proteinExistence type="inferred from homology"/>
<evidence type="ECO:0000256" key="1">
    <source>
        <dbReference type="ARBA" id="ARBA00004606"/>
    </source>
</evidence>
<gene>
    <name evidence="8" type="ORF">HYH03_017251</name>
</gene>
<keyword evidence="3" id="KW-0812">Transmembrane</keyword>
<reference evidence="8" key="1">
    <citation type="journal article" date="2020" name="bioRxiv">
        <title>Comparative genomics of Chlamydomonas.</title>
        <authorList>
            <person name="Craig R.J."/>
            <person name="Hasan A.R."/>
            <person name="Ness R.W."/>
            <person name="Keightley P.D."/>
        </authorList>
    </citation>
    <scope>NUCLEOTIDE SEQUENCE</scope>
    <source>
        <strain evidence="8">CCAP 11/70</strain>
    </source>
</reference>
<name>A0A835XIC3_9CHLO</name>
<evidence type="ECO:0000256" key="3">
    <source>
        <dbReference type="ARBA" id="ARBA00022692"/>
    </source>
</evidence>
<dbReference type="Proteomes" id="UP000612055">
    <property type="component" value="Unassembled WGS sequence"/>
</dbReference>
<evidence type="ECO:0000256" key="4">
    <source>
        <dbReference type="ARBA" id="ARBA00022968"/>
    </source>
</evidence>
<evidence type="ECO:0000256" key="7">
    <source>
        <dbReference type="SAM" id="MobiDB-lite"/>
    </source>
</evidence>
<dbReference type="InterPro" id="IPR026050">
    <property type="entry name" value="C1GALT1/C1GALT1_chp1"/>
</dbReference>
<comment type="similarity">
    <text evidence="2">Belongs to the glycosyltransferase 31 family. Beta3-Gal-T subfamily.</text>
</comment>
<sequence>MENTSVARELQHHFGKDHNETYLSWPDRPHPRMPGDSRVAIAPWLAHKALGETYKWMLYGDDDTLFFVENVKTLLRDYDPELPYVISDVLWHKRKRYAMEAPRCLPCHVTQGYVHMAAVRPDKDPPKVPPGEEPYLFYAPPVPPPGCPCIPELACEYSLNVTGRRRALAKPKPRIWSPESEEWGYPEGYPSKCDYPHFHGGSGVLVSVGAMRKVSYEAALRCYYDDTEALTSRNKTLKAEAHGDRMTSLCFWLHGVAITDPGHSMSKHELTNIALRVMDSRTASVGALEQVRAGLVADEWLWSTLYMAAAHMGHAPGAVEATWALAAAHNSTRDRVVEMLKQRKAWGFGETDAQRAEDGQIEYQRKEWRKKGRKEWHEVATRPPEPPIAPAARGAVAGKGAPGEAPAGGGVEEAGKEVPGDEVGDKGEDEEGNEAEVPEQGEEAEAEREEREAWRKGGLAKRGGGKGGHTGRGQARGAATTPGGGTRDSLGKAADALPDLHGEWEDVASLVGKR</sequence>
<keyword evidence="4" id="KW-0735">Signal-anchor</keyword>
<dbReference type="AlphaFoldDB" id="A0A835XIC3"/>
<evidence type="ECO:0000313" key="9">
    <source>
        <dbReference type="Proteomes" id="UP000612055"/>
    </source>
</evidence>
<dbReference type="PANTHER" id="PTHR23033:SF50">
    <property type="entry name" value="HEXOSYLTRANSFERASE"/>
    <property type="match status" value="1"/>
</dbReference>
<dbReference type="EMBL" id="JAEHOE010000162">
    <property type="protein sequence ID" value="KAG2483930.1"/>
    <property type="molecule type" value="Genomic_DNA"/>
</dbReference>
<feature type="compositionally biased region" description="Basic and acidic residues" evidence="7">
    <location>
        <begin position="413"/>
        <end position="426"/>
    </location>
</feature>
<evidence type="ECO:0000313" key="8">
    <source>
        <dbReference type="EMBL" id="KAG2483930.1"/>
    </source>
</evidence>
<keyword evidence="6" id="KW-0472">Membrane</keyword>
<feature type="compositionally biased region" description="Low complexity" evidence="7">
    <location>
        <begin position="390"/>
        <end position="405"/>
    </location>
</feature>
<evidence type="ECO:0000256" key="2">
    <source>
        <dbReference type="ARBA" id="ARBA00006462"/>
    </source>
</evidence>
<feature type="compositionally biased region" description="Gly residues" evidence="7">
    <location>
        <begin position="460"/>
        <end position="471"/>
    </location>
</feature>
<dbReference type="OrthoDB" id="414175at2759"/>
<feature type="region of interest" description="Disordered" evidence="7">
    <location>
        <begin position="367"/>
        <end position="493"/>
    </location>
</feature>
<feature type="compositionally biased region" description="Acidic residues" evidence="7">
    <location>
        <begin position="427"/>
        <end position="447"/>
    </location>
</feature>
<evidence type="ECO:0000256" key="6">
    <source>
        <dbReference type="ARBA" id="ARBA00023136"/>
    </source>
</evidence>
<organism evidence="8 9">
    <name type="scientific">Edaphochlamys debaryana</name>
    <dbReference type="NCBI Taxonomy" id="47281"/>
    <lineage>
        <taxon>Eukaryota</taxon>
        <taxon>Viridiplantae</taxon>
        <taxon>Chlorophyta</taxon>
        <taxon>core chlorophytes</taxon>
        <taxon>Chlorophyceae</taxon>
        <taxon>CS clade</taxon>
        <taxon>Chlamydomonadales</taxon>
        <taxon>Chlamydomonadales incertae sedis</taxon>
        <taxon>Edaphochlamys</taxon>
    </lineage>
</organism>
<keyword evidence="9" id="KW-1185">Reference proteome</keyword>
<comment type="subcellular location">
    <subcellularLocation>
        <location evidence="1">Membrane</location>
        <topology evidence="1">Single-pass type II membrane protein</topology>
    </subcellularLocation>
</comment>